<evidence type="ECO:0000256" key="6">
    <source>
        <dbReference type="ARBA" id="ARBA00022617"/>
    </source>
</evidence>
<feature type="binding site" description="axial binding residue" evidence="14">
    <location>
        <position position="437"/>
    </location>
    <ligand>
        <name>heme</name>
        <dbReference type="ChEBI" id="CHEBI:30413"/>
    </ligand>
    <ligandPart>
        <name>Fe</name>
        <dbReference type="ChEBI" id="CHEBI:18248"/>
    </ligandPart>
</feature>
<comment type="subcellular location">
    <subcellularLocation>
        <location evidence="4">Endoplasmic reticulum membrane</location>
        <topology evidence="4">Peripheral membrane protein</topology>
    </subcellularLocation>
    <subcellularLocation>
        <location evidence="3">Microsome membrane</location>
        <topology evidence="3">Peripheral membrane protein</topology>
    </subcellularLocation>
</comment>
<keyword evidence="13" id="KW-0472">Membrane</keyword>
<evidence type="ECO:0000313" key="16">
    <source>
        <dbReference type="Proteomes" id="UP000515158"/>
    </source>
</evidence>
<sequence>MAVLLVAVLLIAGLVLLKHFLAQRRLKNFPPGPPRLPLLGSLPFIPGSLIHLHAEEHWRRRYGPVVGLTTGSSQTLIVVCGAEEVLSILNQEHSQMRPAGTVKLRSFGKSLGLMFSDGAYWTEQRRFTLRELRDLGLGKSKLGDVILDEAEATLDAMERDGPAVEPNKLFNAPVLNVLWYMVSGRPFARPTAEGLDPKSQRLLHIMNKAMRNKRLATAPCDIWPVLRYIAPEWSGYNEIYPPIFEVQAFLRDEIKQQRSDDVHSSFMSKYCQEIDKAQPGSSFTEESLITTCLDLFMAGGESTANTLSFCLMYMAMYPDKQAKVHAELDAAGREPGDIVPLSDKARLPYLEATLAEVMRVNTIAPLAIPHRNSEDVEMNGYTIPKDSMILISLWSVLNDQKHWGDPEVFRPERFIDASGKYVKDPWMIQFGQGKRVCIGEAFAMQVAFSFFANLMNRFKYSLPAGAERPSTIPVAGFTVCPQDFTVIATRRK</sequence>
<dbReference type="GO" id="GO:0005506">
    <property type="term" value="F:iron ion binding"/>
    <property type="evidence" value="ECO:0007669"/>
    <property type="project" value="InterPro"/>
</dbReference>
<gene>
    <name evidence="17" type="primary">LOC117642593</name>
</gene>
<dbReference type="RefSeq" id="XP_034236789.1">
    <property type="nucleotide sequence ID" value="XM_034380898.1"/>
</dbReference>
<dbReference type="KEGG" id="tpal:117642593"/>
<keyword evidence="11 14" id="KW-0408">Iron</keyword>
<dbReference type="FunFam" id="1.10.630.10:FF:000238">
    <property type="entry name" value="Cytochrome P450 2A6"/>
    <property type="match status" value="1"/>
</dbReference>
<evidence type="ECO:0000256" key="8">
    <source>
        <dbReference type="ARBA" id="ARBA00022824"/>
    </source>
</evidence>
<dbReference type="InterPro" id="IPR036396">
    <property type="entry name" value="Cyt_P450_sf"/>
</dbReference>
<evidence type="ECO:0000256" key="14">
    <source>
        <dbReference type="PIRSR" id="PIRSR602401-1"/>
    </source>
</evidence>
<keyword evidence="12 15" id="KW-0503">Monooxygenase</keyword>
<evidence type="ECO:0000256" key="3">
    <source>
        <dbReference type="ARBA" id="ARBA00004174"/>
    </source>
</evidence>
<dbReference type="GO" id="GO:0016712">
    <property type="term" value="F:oxidoreductase activity, acting on paired donors, with incorporation or reduction of molecular oxygen, reduced flavin or flavoprotein as one donor, and incorporation of one atom of oxygen"/>
    <property type="evidence" value="ECO:0007669"/>
    <property type="project" value="TreeGrafter"/>
</dbReference>
<dbReference type="InterPro" id="IPR017972">
    <property type="entry name" value="Cyt_P450_CS"/>
</dbReference>
<name>A0A6P8ZKB0_THRPL</name>
<proteinExistence type="inferred from homology"/>
<dbReference type="PRINTS" id="PR00385">
    <property type="entry name" value="P450"/>
</dbReference>
<evidence type="ECO:0000256" key="4">
    <source>
        <dbReference type="ARBA" id="ARBA00004406"/>
    </source>
</evidence>
<evidence type="ECO:0000256" key="12">
    <source>
        <dbReference type="ARBA" id="ARBA00023033"/>
    </source>
</evidence>
<dbReference type="SUPFAM" id="SSF48264">
    <property type="entry name" value="Cytochrome P450"/>
    <property type="match status" value="1"/>
</dbReference>
<dbReference type="Proteomes" id="UP000515158">
    <property type="component" value="Unplaced"/>
</dbReference>
<dbReference type="InterPro" id="IPR050182">
    <property type="entry name" value="Cytochrome_P450_fam2"/>
</dbReference>
<dbReference type="Pfam" id="PF00067">
    <property type="entry name" value="p450"/>
    <property type="match status" value="1"/>
</dbReference>
<dbReference type="GO" id="GO:0006082">
    <property type="term" value="P:organic acid metabolic process"/>
    <property type="evidence" value="ECO:0007669"/>
    <property type="project" value="TreeGrafter"/>
</dbReference>
<dbReference type="AlphaFoldDB" id="A0A6P8ZKB0"/>
<dbReference type="GO" id="GO:0020037">
    <property type="term" value="F:heme binding"/>
    <property type="evidence" value="ECO:0007669"/>
    <property type="project" value="InterPro"/>
</dbReference>
<comment type="similarity">
    <text evidence="5 15">Belongs to the cytochrome P450 family.</text>
</comment>
<protein>
    <submittedName>
        <fullName evidence="17">Methyl farnesoate epoxidase-like</fullName>
    </submittedName>
</protein>
<dbReference type="OrthoDB" id="3934656at2759"/>
<keyword evidence="6 14" id="KW-0349">Heme</keyword>
<evidence type="ECO:0000256" key="10">
    <source>
        <dbReference type="ARBA" id="ARBA00023002"/>
    </source>
</evidence>
<evidence type="ECO:0000256" key="9">
    <source>
        <dbReference type="ARBA" id="ARBA00022848"/>
    </source>
</evidence>
<comment type="function">
    <text evidence="2">May be involved in the metabolism of insect hormones and in the breakdown of synthetic insecticides.</text>
</comment>
<dbReference type="InterPro" id="IPR001128">
    <property type="entry name" value="Cyt_P450"/>
</dbReference>
<evidence type="ECO:0000256" key="1">
    <source>
        <dbReference type="ARBA" id="ARBA00001971"/>
    </source>
</evidence>
<dbReference type="GO" id="GO:0006805">
    <property type="term" value="P:xenobiotic metabolic process"/>
    <property type="evidence" value="ECO:0007669"/>
    <property type="project" value="TreeGrafter"/>
</dbReference>
<keyword evidence="8" id="KW-0256">Endoplasmic reticulum</keyword>
<keyword evidence="7 14" id="KW-0479">Metal-binding</keyword>
<dbReference type="SMR" id="A0A6P8ZKB0"/>
<accession>A0A6P8ZKB0</accession>
<dbReference type="PRINTS" id="PR00463">
    <property type="entry name" value="EP450I"/>
</dbReference>
<dbReference type="InParanoid" id="A0A6P8ZKB0"/>
<evidence type="ECO:0000256" key="11">
    <source>
        <dbReference type="ARBA" id="ARBA00023004"/>
    </source>
</evidence>
<dbReference type="PANTHER" id="PTHR24300">
    <property type="entry name" value="CYTOCHROME P450 508A4-RELATED"/>
    <property type="match status" value="1"/>
</dbReference>
<dbReference type="GO" id="GO:0008395">
    <property type="term" value="F:steroid hydroxylase activity"/>
    <property type="evidence" value="ECO:0007669"/>
    <property type="project" value="TreeGrafter"/>
</dbReference>
<dbReference type="PROSITE" id="PS00086">
    <property type="entry name" value="CYTOCHROME_P450"/>
    <property type="match status" value="1"/>
</dbReference>
<dbReference type="PANTHER" id="PTHR24300:SF376">
    <property type="entry name" value="CYTOCHROME P450 15A1"/>
    <property type="match status" value="1"/>
</dbReference>
<keyword evidence="10 15" id="KW-0560">Oxidoreductase</keyword>
<organism evidence="17">
    <name type="scientific">Thrips palmi</name>
    <name type="common">Melon thrips</name>
    <dbReference type="NCBI Taxonomy" id="161013"/>
    <lineage>
        <taxon>Eukaryota</taxon>
        <taxon>Metazoa</taxon>
        <taxon>Ecdysozoa</taxon>
        <taxon>Arthropoda</taxon>
        <taxon>Hexapoda</taxon>
        <taxon>Insecta</taxon>
        <taxon>Pterygota</taxon>
        <taxon>Neoptera</taxon>
        <taxon>Paraneoptera</taxon>
        <taxon>Thysanoptera</taxon>
        <taxon>Terebrantia</taxon>
        <taxon>Thripoidea</taxon>
        <taxon>Thripidae</taxon>
        <taxon>Thrips</taxon>
    </lineage>
</organism>
<dbReference type="Gene3D" id="1.10.630.10">
    <property type="entry name" value="Cytochrome P450"/>
    <property type="match status" value="1"/>
</dbReference>
<evidence type="ECO:0000256" key="5">
    <source>
        <dbReference type="ARBA" id="ARBA00010617"/>
    </source>
</evidence>
<dbReference type="InterPro" id="IPR002401">
    <property type="entry name" value="Cyt_P450_E_grp-I"/>
</dbReference>
<dbReference type="GeneID" id="117642593"/>
<evidence type="ECO:0000256" key="15">
    <source>
        <dbReference type="RuleBase" id="RU000461"/>
    </source>
</evidence>
<reference evidence="17" key="1">
    <citation type="submission" date="2025-08" db="UniProtKB">
        <authorList>
            <consortium name="RefSeq"/>
        </authorList>
    </citation>
    <scope>IDENTIFICATION</scope>
    <source>
        <tissue evidence="17">Total insect</tissue>
    </source>
</reference>
<evidence type="ECO:0000256" key="2">
    <source>
        <dbReference type="ARBA" id="ARBA00003690"/>
    </source>
</evidence>
<keyword evidence="16" id="KW-1185">Reference proteome</keyword>
<dbReference type="GO" id="GO:0005789">
    <property type="term" value="C:endoplasmic reticulum membrane"/>
    <property type="evidence" value="ECO:0007669"/>
    <property type="project" value="UniProtKB-SubCell"/>
</dbReference>
<keyword evidence="9" id="KW-0492">Microsome</keyword>
<evidence type="ECO:0000313" key="17">
    <source>
        <dbReference type="RefSeq" id="XP_034236789.1"/>
    </source>
</evidence>
<evidence type="ECO:0000256" key="13">
    <source>
        <dbReference type="ARBA" id="ARBA00023136"/>
    </source>
</evidence>
<comment type="cofactor">
    <cofactor evidence="1 14">
        <name>heme</name>
        <dbReference type="ChEBI" id="CHEBI:30413"/>
    </cofactor>
</comment>
<evidence type="ECO:0000256" key="7">
    <source>
        <dbReference type="ARBA" id="ARBA00022723"/>
    </source>
</evidence>